<accession>A0A1B4XFN1</accession>
<dbReference type="RefSeq" id="WP_096360441.1">
    <property type="nucleotide sequence ID" value="NZ_AP014879.1"/>
</dbReference>
<name>A0A1B4XFN1_9GAMM</name>
<evidence type="ECO:0000313" key="1">
    <source>
        <dbReference type="EMBL" id="BAV33607.1"/>
    </source>
</evidence>
<keyword evidence="2" id="KW-1185">Reference proteome</keyword>
<protein>
    <submittedName>
        <fullName evidence="1">Uncharacterized protein</fullName>
    </submittedName>
</protein>
<proteinExistence type="predicted"/>
<dbReference type="KEGG" id="slim:SCL_1295"/>
<dbReference type="InParanoid" id="A0A1B4XFN1"/>
<gene>
    <name evidence="1" type="ORF">SCL_1295</name>
</gene>
<sequence length="189" mass="21195">MRAMSIRLKTKFRKKGPKTIEDRASVVASNIWRIAQESARHMEKEGYALGGDRQVAAVITEFIAFLIQIADRIVYGQLSEEERVRFVNALGKHTARITSTNLAEFVGEGRYARDFVDTVNARLADYSELEFNGRDPSYSVLRYLGEKVSDAMQATDSKWVLEQVVDIEAPEAVKLIKKAVGEILGVKIA</sequence>
<dbReference type="AlphaFoldDB" id="A0A1B4XFN1"/>
<dbReference type="EMBL" id="AP014879">
    <property type="protein sequence ID" value="BAV33607.1"/>
    <property type="molecule type" value="Genomic_DNA"/>
</dbReference>
<dbReference type="Proteomes" id="UP000243180">
    <property type="component" value="Chromosome"/>
</dbReference>
<organism evidence="1 2">
    <name type="scientific">Sulfuricaulis limicola</name>
    <dbReference type="NCBI Taxonomy" id="1620215"/>
    <lineage>
        <taxon>Bacteria</taxon>
        <taxon>Pseudomonadati</taxon>
        <taxon>Pseudomonadota</taxon>
        <taxon>Gammaproteobacteria</taxon>
        <taxon>Acidiferrobacterales</taxon>
        <taxon>Acidiferrobacteraceae</taxon>
        <taxon>Sulfuricaulis</taxon>
    </lineage>
</organism>
<reference evidence="1 2" key="1">
    <citation type="submission" date="2015-05" db="EMBL/GenBank/DDBJ databases">
        <title>Complete genome sequence of a sulfur-oxidizing gammaproteobacterium strain HA5.</title>
        <authorList>
            <person name="Miura A."/>
            <person name="Kojima H."/>
            <person name="Fukui M."/>
        </authorList>
    </citation>
    <scope>NUCLEOTIDE SEQUENCE [LARGE SCALE GENOMIC DNA]</scope>
    <source>
        <strain evidence="1 2">HA5</strain>
    </source>
</reference>
<evidence type="ECO:0000313" key="2">
    <source>
        <dbReference type="Proteomes" id="UP000243180"/>
    </source>
</evidence>